<keyword evidence="11" id="KW-1185">Reference proteome</keyword>
<dbReference type="PROSITE" id="PS00010">
    <property type="entry name" value="ASX_HYDROXYL"/>
    <property type="match status" value="2"/>
</dbReference>
<keyword evidence="3" id="KW-0677">Repeat</keyword>
<keyword evidence="5" id="KW-0325">Glycoprotein</keyword>
<dbReference type="EMBL" id="CAIIXF020000001">
    <property type="protein sequence ID" value="CAH1774525.1"/>
    <property type="molecule type" value="Genomic_DNA"/>
</dbReference>
<keyword evidence="4 6" id="KW-1015">Disulfide bond</keyword>
<evidence type="ECO:0000256" key="8">
    <source>
        <dbReference type="SAM" id="Phobius"/>
    </source>
</evidence>
<dbReference type="PROSITE" id="PS50026">
    <property type="entry name" value="EGF_3"/>
    <property type="match status" value="3"/>
</dbReference>
<dbReference type="Gene3D" id="2.10.25.10">
    <property type="entry name" value="Laminin"/>
    <property type="match status" value="3"/>
</dbReference>
<dbReference type="SMART" id="SM00181">
    <property type="entry name" value="EGF"/>
    <property type="match status" value="3"/>
</dbReference>
<dbReference type="Pfam" id="PF00008">
    <property type="entry name" value="EGF"/>
    <property type="match status" value="2"/>
</dbReference>
<feature type="disulfide bond" evidence="6">
    <location>
        <begin position="64"/>
        <end position="73"/>
    </location>
</feature>
<dbReference type="SUPFAM" id="SSF57196">
    <property type="entry name" value="EGF/Laminin"/>
    <property type="match status" value="3"/>
</dbReference>
<dbReference type="FunFam" id="2.10.25.10:FF:000472">
    <property type="entry name" value="Uncharacterized protein, isoform A"/>
    <property type="match status" value="1"/>
</dbReference>
<keyword evidence="2" id="KW-0732">Signal</keyword>
<dbReference type="PANTHER" id="PTHR12916">
    <property type="entry name" value="CYTOCHROME C OXIDASE POLYPEPTIDE VIC-2"/>
    <property type="match status" value="1"/>
</dbReference>
<dbReference type="PANTHER" id="PTHR12916:SF4">
    <property type="entry name" value="UNINFLATABLE, ISOFORM C"/>
    <property type="match status" value="1"/>
</dbReference>
<keyword evidence="8" id="KW-0472">Membrane</keyword>
<dbReference type="InterPro" id="IPR018097">
    <property type="entry name" value="EGF_Ca-bd_CS"/>
</dbReference>
<feature type="disulfide bond" evidence="6">
    <location>
        <begin position="102"/>
        <end position="111"/>
    </location>
</feature>
<dbReference type="CDD" id="cd00054">
    <property type="entry name" value="EGF_CA"/>
    <property type="match status" value="2"/>
</dbReference>
<dbReference type="PRINTS" id="PR00010">
    <property type="entry name" value="EGFBLOOD"/>
</dbReference>
<gene>
    <name evidence="10" type="ORF">OFUS_LOCUS1963</name>
</gene>
<feature type="compositionally biased region" description="Low complexity" evidence="7">
    <location>
        <begin position="1"/>
        <end position="23"/>
    </location>
</feature>
<keyword evidence="8" id="KW-1133">Transmembrane helix</keyword>
<name>A0A8S4N1H6_OWEFU</name>
<feature type="transmembrane region" description="Helical" evidence="8">
    <location>
        <begin position="173"/>
        <end position="192"/>
    </location>
</feature>
<evidence type="ECO:0000313" key="11">
    <source>
        <dbReference type="Proteomes" id="UP000749559"/>
    </source>
</evidence>
<evidence type="ECO:0000259" key="9">
    <source>
        <dbReference type="PROSITE" id="PS50026"/>
    </source>
</evidence>
<accession>A0A8S4N1H6</accession>
<dbReference type="SMART" id="SM00179">
    <property type="entry name" value="EGF_CA"/>
    <property type="match status" value="3"/>
</dbReference>
<protein>
    <recommendedName>
        <fullName evidence="9">EGF-like domain-containing protein</fullName>
    </recommendedName>
</protein>
<evidence type="ECO:0000256" key="2">
    <source>
        <dbReference type="ARBA" id="ARBA00022729"/>
    </source>
</evidence>
<keyword evidence="8" id="KW-0812">Transmembrane</keyword>
<feature type="domain" description="EGF-like" evidence="9">
    <location>
        <begin position="76"/>
        <end position="112"/>
    </location>
</feature>
<feature type="domain" description="EGF-like" evidence="9">
    <location>
        <begin position="114"/>
        <end position="150"/>
    </location>
</feature>
<proteinExistence type="predicted"/>
<evidence type="ECO:0000256" key="1">
    <source>
        <dbReference type="ARBA" id="ARBA00022536"/>
    </source>
</evidence>
<evidence type="ECO:0000256" key="5">
    <source>
        <dbReference type="ARBA" id="ARBA00023180"/>
    </source>
</evidence>
<evidence type="ECO:0000256" key="3">
    <source>
        <dbReference type="ARBA" id="ARBA00022737"/>
    </source>
</evidence>
<feature type="domain" description="EGF-like" evidence="9">
    <location>
        <begin position="38"/>
        <end position="74"/>
    </location>
</feature>
<comment type="caution">
    <text evidence="10">The sequence shown here is derived from an EMBL/GenBank/DDBJ whole genome shotgun (WGS) entry which is preliminary data.</text>
</comment>
<feature type="disulfide bond" evidence="6">
    <location>
        <begin position="140"/>
        <end position="149"/>
    </location>
</feature>
<dbReference type="PROSITE" id="PS01186">
    <property type="entry name" value="EGF_2"/>
    <property type="match status" value="1"/>
</dbReference>
<dbReference type="InterPro" id="IPR000152">
    <property type="entry name" value="EGF-type_Asp/Asn_hydroxyl_site"/>
</dbReference>
<feature type="region of interest" description="Disordered" evidence="7">
    <location>
        <begin position="1"/>
        <end position="33"/>
    </location>
</feature>
<organism evidence="10 11">
    <name type="scientific">Owenia fusiformis</name>
    <name type="common">Polychaete worm</name>
    <dbReference type="NCBI Taxonomy" id="6347"/>
    <lineage>
        <taxon>Eukaryota</taxon>
        <taxon>Metazoa</taxon>
        <taxon>Spiralia</taxon>
        <taxon>Lophotrochozoa</taxon>
        <taxon>Annelida</taxon>
        <taxon>Polychaeta</taxon>
        <taxon>Sedentaria</taxon>
        <taxon>Canalipalpata</taxon>
        <taxon>Sabellida</taxon>
        <taxon>Oweniida</taxon>
        <taxon>Oweniidae</taxon>
        <taxon>Owenia</taxon>
    </lineage>
</organism>
<dbReference type="AlphaFoldDB" id="A0A8S4N1H6"/>
<reference evidence="10" key="1">
    <citation type="submission" date="2022-03" db="EMBL/GenBank/DDBJ databases">
        <authorList>
            <person name="Martin C."/>
        </authorList>
    </citation>
    <scope>NUCLEOTIDE SEQUENCE</scope>
</reference>
<keyword evidence="1 6" id="KW-0245">EGF-like domain</keyword>
<evidence type="ECO:0000313" key="10">
    <source>
        <dbReference type="EMBL" id="CAH1774525.1"/>
    </source>
</evidence>
<evidence type="ECO:0000256" key="4">
    <source>
        <dbReference type="ARBA" id="ARBA00023157"/>
    </source>
</evidence>
<dbReference type="GO" id="GO:0005509">
    <property type="term" value="F:calcium ion binding"/>
    <property type="evidence" value="ECO:0007669"/>
    <property type="project" value="InterPro"/>
</dbReference>
<sequence>MSTQSPTTMTTQGSTTSTEMSTQDPITSTKLSTEGPKVTTECARSQCQHNGTCYGDATRFTCNCTSSYRGDFCEIEINECRSSPCLNRGTCVDQLGMFICRCLVGFTGTLCETDMDDCFADTCLNNGTCVDFPNNFRCDCNGNYTGRRCDQENIYRPPKYEHFEADDRPSAKIIGSMGLVIIGIFIGGVIFLDSTSLIREISRMLKNIKRMCFKKSPSKKTLMENTTAEVEVMESESVAEVS</sequence>
<dbReference type="Proteomes" id="UP000749559">
    <property type="component" value="Unassembled WGS sequence"/>
</dbReference>
<evidence type="ECO:0000256" key="7">
    <source>
        <dbReference type="SAM" id="MobiDB-lite"/>
    </source>
</evidence>
<evidence type="ECO:0000256" key="6">
    <source>
        <dbReference type="PROSITE-ProRule" id="PRU00076"/>
    </source>
</evidence>
<comment type="caution">
    <text evidence="6">Lacks conserved residue(s) required for the propagation of feature annotation.</text>
</comment>
<dbReference type="PROSITE" id="PS00022">
    <property type="entry name" value="EGF_1"/>
    <property type="match status" value="3"/>
</dbReference>
<dbReference type="PROSITE" id="PS01187">
    <property type="entry name" value="EGF_CA"/>
    <property type="match status" value="1"/>
</dbReference>
<dbReference type="InterPro" id="IPR001881">
    <property type="entry name" value="EGF-like_Ca-bd_dom"/>
</dbReference>
<dbReference type="InterPro" id="IPR000742">
    <property type="entry name" value="EGF"/>
</dbReference>